<keyword evidence="1 4" id="KW-0533">Nickel</keyword>
<comment type="function">
    <text evidence="4">Involved in the maturation of [NiFe] hydrogenases. Required for nickel insertion into the metal center of the hydrogenase.</text>
</comment>
<dbReference type="GO" id="GO:0051604">
    <property type="term" value="P:protein maturation"/>
    <property type="evidence" value="ECO:0007669"/>
    <property type="project" value="InterPro"/>
</dbReference>
<protein>
    <recommendedName>
        <fullName evidence="4">Hydrogenase maturation factor HypA</fullName>
    </recommendedName>
</protein>
<comment type="similarity">
    <text evidence="4">Belongs to the HypA/HybF family.</text>
</comment>
<organism evidence="5 6">
    <name type="scientific">Geovibrio thiophilus</name>
    <dbReference type="NCBI Taxonomy" id="139438"/>
    <lineage>
        <taxon>Bacteria</taxon>
        <taxon>Pseudomonadati</taxon>
        <taxon>Deferribacterota</taxon>
        <taxon>Deferribacteres</taxon>
        <taxon>Deferribacterales</taxon>
        <taxon>Geovibrionaceae</taxon>
        <taxon>Geovibrio</taxon>
    </lineage>
</organism>
<dbReference type="PANTHER" id="PTHR34535">
    <property type="entry name" value="HYDROGENASE MATURATION FACTOR HYPA"/>
    <property type="match status" value="1"/>
</dbReference>
<dbReference type="PANTHER" id="PTHR34535:SF3">
    <property type="entry name" value="HYDROGENASE MATURATION FACTOR HYPA"/>
    <property type="match status" value="1"/>
</dbReference>
<dbReference type="Gene3D" id="3.30.2320.80">
    <property type="match status" value="1"/>
</dbReference>
<evidence type="ECO:0000256" key="3">
    <source>
        <dbReference type="ARBA" id="ARBA00022833"/>
    </source>
</evidence>
<keyword evidence="3 4" id="KW-0862">Zinc</keyword>
<keyword evidence="6" id="KW-1185">Reference proteome</keyword>
<keyword evidence="2 4" id="KW-0479">Metal-binding</keyword>
<dbReference type="GO" id="GO:0008270">
    <property type="term" value="F:zinc ion binding"/>
    <property type="evidence" value="ECO:0007669"/>
    <property type="project" value="UniProtKB-UniRule"/>
</dbReference>
<reference evidence="5 6" key="1">
    <citation type="submission" date="2019-01" db="EMBL/GenBank/DDBJ databases">
        <title>Geovibrio thiophilus DSM 11263, complete genome.</title>
        <authorList>
            <person name="Spring S."/>
            <person name="Bunk B."/>
            <person name="Sproer C."/>
        </authorList>
    </citation>
    <scope>NUCLEOTIDE SEQUENCE [LARGE SCALE GENOMIC DNA]</scope>
    <source>
        <strain evidence="5 6">DSM 11263</strain>
    </source>
</reference>
<dbReference type="HAMAP" id="MF_00213">
    <property type="entry name" value="HypA_HybF"/>
    <property type="match status" value="1"/>
</dbReference>
<evidence type="ECO:0000313" key="6">
    <source>
        <dbReference type="Proteomes" id="UP000287502"/>
    </source>
</evidence>
<dbReference type="Proteomes" id="UP000287502">
    <property type="component" value="Chromosome"/>
</dbReference>
<dbReference type="AlphaFoldDB" id="A0A410JV47"/>
<feature type="binding site" evidence="4">
    <location>
        <position position="2"/>
    </location>
    <ligand>
        <name>Ni(2+)</name>
        <dbReference type="ChEBI" id="CHEBI:49786"/>
    </ligand>
</feature>
<evidence type="ECO:0000256" key="4">
    <source>
        <dbReference type="HAMAP-Rule" id="MF_00213"/>
    </source>
</evidence>
<feature type="binding site" evidence="4">
    <location>
        <position position="92"/>
    </location>
    <ligand>
        <name>Zn(2+)</name>
        <dbReference type="ChEBI" id="CHEBI:29105"/>
    </ligand>
</feature>
<dbReference type="RefSeq" id="WP_128465212.1">
    <property type="nucleotide sequence ID" value="NZ_CP035108.1"/>
</dbReference>
<dbReference type="Pfam" id="PF01155">
    <property type="entry name" value="HypA"/>
    <property type="match status" value="1"/>
</dbReference>
<sequence>MHEVSIAQSLMDVVFETAKNNGAKKVNKVFVKIGRLQAVESSPLMFAFDALKDGTIAEEGELIIDNVPLTGKCIDCGHENTFEQIFMQCPKCGSHAVKILTGEELQITEIEVD</sequence>
<feature type="binding site" evidence="4">
    <location>
        <position position="73"/>
    </location>
    <ligand>
        <name>Zn(2+)</name>
        <dbReference type="ChEBI" id="CHEBI:29105"/>
    </ligand>
</feature>
<gene>
    <name evidence="4 5" type="primary">hypA</name>
    <name evidence="5" type="ORF">EP073_00460</name>
</gene>
<evidence type="ECO:0000256" key="1">
    <source>
        <dbReference type="ARBA" id="ARBA00022596"/>
    </source>
</evidence>
<dbReference type="PIRSF" id="PIRSF004761">
    <property type="entry name" value="Hydrgn_mat_HypA"/>
    <property type="match status" value="1"/>
</dbReference>
<feature type="binding site" evidence="4">
    <location>
        <position position="76"/>
    </location>
    <ligand>
        <name>Zn(2+)</name>
        <dbReference type="ChEBI" id="CHEBI:29105"/>
    </ligand>
</feature>
<dbReference type="EMBL" id="CP035108">
    <property type="protein sequence ID" value="QAR31925.1"/>
    <property type="molecule type" value="Genomic_DNA"/>
</dbReference>
<dbReference type="InterPro" id="IPR000688">
    <property type="entry name" value="HypA/HybF"/>
</dbReference>
<dbReference type="NCBIfam" id="TIGR00100">
    <property type="entry name" value="hypA"/>
    <property type="match status" value="1"/>
</dbReference>
<accession>A0A410JV47</accession>
<evidence type="ECO:0000313" key="5">
    <source>
        <dbReference type="EMBL" id="QAR31925.1"/>
    </source>
</evidence>
<feature type="binding site" evidence="4">
    <location>
        <position position="89"/>
    </location>
    <ligand>
        <name>Zn(2+)</name>
        <dbReference type="ChEBI" id="CHEBI:29105"/>
    </ligand>
</feature>
<dbReference type="OrthoDB" id="9800361at2"/>
<evidence type="ECO:0000256" key="2">
    <source>
        <dbReference type="ARBA" id="ARBA00022723"/>
    </source>
</evidence>
<proteinExistence type="inferred from homology"/>
<name>A0A410JV47_9BACT</name>
<dbReference type="KEGG" id="gtl:EP073_00460"/>
<dbReference type="GO" id="GO:0016151">
    <property type="term" value="F:nickel cation binding"/>
    <property type="evidence" value="ECO:0007669"/>
    <property type="project" value="UniProtKB-UniRule"/>
</dbReference>